<accession>A0A9N8JR30</accession>
<feature type="compositionally biased region" description="Basic and acidic residues" evidence="1">
    <location>
        <begin position="50"/>
        <end position="60"/>
    </location>
</feature>
<evidence type="ECO:0000313" key="2">
    <source>
        <dbReference type="EMBL" id="CAD0092589.1"/>
    </source>
</evidence>
<organism evidence="2 3">
    <name type="scientific">Aureobasidium mustum</name>
    <dbReference type="NCBI Taxonomy" id="2773714"/>
    <lineage>
        <taxon>Eukaryota</taxon>
        <taxon>Fungi</taxon>
        <taxon>Dikarya</taxon>
        <taxon>Ascomycota</taxon>
        <taxon>Pezizomycotina</taxon>
        <taxon>Dothideomycetes</taxon>
        <taxon>Dothideomycetidae</taxon>
        <taxon>Dothideales</taxon>
        <taxon>Saccotheciaceae</taxon>
        <taxon>Aureobasidium</taxon>
    </lineage>
</organism>
<evidence type="ECO:0000313" key="3">
    <source>
        <dbReference type="Proteomes" id="UP000714618"/>
    </source>
</evidence>
<dbReference type="InterPro" id="IPR022793">
    <property type="entry name" value="Rrn10"/>
</dbReference>
<comment type="caution">
    <text evidence="2">The sequence shown here is derived from an EMBL/GenBank/DDBJ whole genome shotgun (WGS) entry which is preliminary data.</text>
</comment>
<keyword evidence="3" id="KW-1185">Reference proteome</keyword>
<gene>
    <name evidence="2" type="ORF">AWRI4233_LOCUS3782</name>
</gene>
<evidence type="ECO:0000256" key="1">
    <source>
        <dbReference type="SAM" id="MobiDB-lite"/>
    </source>
</evidence>
<protein>
    <submittedName>
        <fullName evidence="2">Uncharacterized protein</fullName>
    </submittedName>
</protein>
<feature type="region of interest" description="Disordered" evidence="1">
    <location>
        <begin position="49"/>
        <end position="68"/>
    </location>
</feature>
<dbReference type="OrthoDB" id="2565191at2759"/>
<proteinExistence type="predicted"/>
<dbReference type="GO" id="GO:0006360">
    <property type="term" value="P:transcription by RNA polymerase I"/>
    <property type="evidence" value="ECO:0007669"/>
    <property type="project" value="InterPro"/>
</dbReference>
<dbReference type="Proteomes" id="UP000714618">
    <property type="component" value="Unassembled WGS sequence"/>
</dbReference>
<dbReference type="AlphaFoldDB" id="A0A9N8JR30"/>
<dbReference type="EMBL" id="CAIJEO010000005">
    <property type="protein sequence ID" value="CAD0092589.1"/>
    <property type="molecule type" value="Genomic_DNA"/>
</dbReference>
<dbReference type="PANTHER" id="PTHR28054">
    <property type="entry name" value="RNA POLYMERASE I-SPECIFIC TRANSCRIPTION INITIATION FACTOR RRN10"/>
    <property type="match status" value="1"/>
</dbReference>
<dbReference type="PANTHER" id="PTHR28054:SF1">
    <property type="entry name" value="RNA POLYMERASE I-SPECIFIC TRANSCRIPTION INITIATION FACTOR RRN10"/>
    <property type="match status" value="1"/>
</dbReference>
<name>A0A9N8JR30_9PEZI</name>
<sequence>MRTDIRTERLERYKHPEDAVEPDIVARKRRKITVYEAVAGKAGYESLLPPEKRTATKYRDTQTNSLQSVPPDEVLFRRQGAPERYEESDVYKAPDPTTPLPDSDLLKLLHRYTSDFYSKAIPDKGQTDFKSLDETALLALGILLEETAALHLGETGHSAFIEDENEDTMTGKREYWDGATWVRSVIEKKAAGT</sequence>
<reference evidence="2" key="1">
    <citation type="submission" date="2020-06" db="EMBL/GenBank/DDBJ databases">
        <authorList>
            <person name="Onetto C."/>
        </authorList>
    </citation>
    <scope>NUCLEOTIDE SEQUENCE</scope>
</reference>